<evidence type="ECO:0000313" key="4">
    <source>
        <dbReference type="EMBL" id="CAG8522501.1"/>
    </source>
</evidence>
<dbReference type="Proteomes" id="UP000789570">
    <property type="component" value="Unassembled WGS sequence"/>
</dbReference>
<dbReference type="GO" id="GO:0005634">
    <property type="term" value="C:nucleus"/>
    <property type="evidence" value="ECO:0007669"/>
    <property type="project" value="TreeGrafter"/>
</dbReference>
<dbReference type="Gene3D" id="1.20.5.430">
    <property type="match status" value="1"/>
</dbReference>
<dbReference type="Pfam" id="PF06825">
    <property type="entry name" value="HSBP1"/>
    <property type="match status" value="1"/>
</dbReference>
<dbReference type="EMBL" id="CAJVPQ010000951">
    <property type="protein sequence ID" value="CAG8522501.1"/>
    <property type="molecule type" value="Genomic_DNA"/>
</dbReference>
<keyword evidence="5" id="KW-1185">Reference proteome</keyword>
<reference evidence="4" key="1">
    <citation type="submission" date="2021-06" db="EMBL/GenBank/DDBJ databases">
        <authorList>
            <person name="Kallberg Y."/>
            <person name="Tangrot J."/>
            <person name="Rosling A."/>
        </authorList>
    </citation>
    <scope>NUCLEOTIDE SEQUENCE</scope>
    <source>
        <strain evidence="4">UK204</strain>
    </source>
</reference>
<comment type="similarity">
    <text evidence="1">Belongs to the HSBP1 family.</text>
</comment>
<protein>
    <submittedName>
        <fullName evidence="4">5058_t:CDS:1</fullName>
    </submittedName>
</protein>
<sequence length="83" mass="9291">MSNDPSPETLPPIDDTQTKPEETPKNAVETVLQQLKDKFDDLSSQLVLKMDDMGSRIDTLEKSLGELMQQTVSDEIIIEEAKT</sequence>
<dbReference type="InterPro" id="IPR009643">
    <property type="entry name" value="HS1-bd"/>
</dbReference>
<proteinExistence type="inferred from homology"/>
<dbReference type="AlphaFoldDB" id="A0A9N9FBK3"/>
<feature type="region of interest" description="Disordered" evidence="3">
    <location>
        <begin position="1"/>
        <end position="25"/>
    </location>
</feature>
<dbReference type="PANTHER" id="PTHR19424:SF0">
    <property type="entry name" value="HEAT SHOCK FACTOR BINDING PROTEIN 1"/>
    <property type="match status" value="1"/>
</dbReference>
<dbReference type="GO" id="GO:0005829">
    <property type="term" value="C:cytosol"/>
    <property type="evidence" value="ECO:0007669"/>
    <property type="project" value="TreeGrafter"/>
</dbReference>
<feature type="coiled-coil region" evidence="2">
    <location>
        <begin position="25"/>
        <end position="70"/>
    </location>
</feature>
<keyword evidence="2" id="KW-0175">Coiled coil</keyword>
<name>A0A9N9FBK3_9GLOM</name>
<evidence type="ECO:0000256" key="3">
    <source>
        <dbReference type="SAM" id="MobiDB-lite"/>
    </source>
</evidence>
<dbReference type="GO" id="GO:0003714">
    <property type="term" value="F:transcription corepressor activity"/>
    <property type="evidence" value="ECO:0007669"/>
    <property type="project" value="InterPro"/>
</dbReference>
<dbReference type="GO" id="GO:0070370">
    <property type="term" value="P:cellular heat acclimation"/>
    <property type="evidence" value="ECO:0007669"/>
    <property type="project" value="TreeGrafter"/>
</dbReference>
<comment type="caution">
    <text evidence="4">The sequence shown here is derived from an EMBL/GenBank/DDBJ whole genome shotgun (WGS) entry which is preliminary data.</text>
</comment>
<gene>
    <name evidence="4" type="ORF">FCALED_LOCUS4772</name>
</gene>
<accession>A0A9N9FBK3</accession>
<evidence type="ECO:0000313" key="5">
    <source>
        <dbReference type="Proteomes" id="UP000789570"/>
    </source>
</evidence>
<evidence type="ECO:0000256" key="1">
    <source>
        <dbReference type="ARBA" id="ARBA00006349"/>
    </source>
</evidence>
<evidence type="ECO:0000256" key="2">
    <source>
        <dbReference type="SAM" id="Coils"/>
    </source>
</evidence>
<organism evidence="4 5">
    <name type="scientific">Funneliformis caledonium</name>
    <dbReference type="NCBI Taxonomy" id="1117310"/>
    <lineage>
        <taxon>Eukaryota</taxon>
        <taxon>Fungi</taxon>
        <taxon>Fungi incertae sedis</taxon>
        <taxon>Mucoromycota</taxon>
        <taxon>Glomeromycotina</taxon>
        <taxon>Glomeromycetes</taxon>
        <taxon>Glomerales</taxon>
        <taxon>Glomeraceae</taxon>
        <taxon>Funneliformis</taxon>
    </lineage>
</organism>
<dbReference type="OrthoDB" id="4159489at2759"/>
<dbReference type="PANTHER" id="PTHR19424">
    <property type="entry name" value="HEAT SHOCK FACTOR BINDING PROTEIN 1"/>
    <property type="match status" value="1"/>
</dbReference>